<dbReference type="PANTHER" id="PTHR10188:SF43">
    <property type="entry name" value="ASPARAGINASE (EUROFUNG)"/>
    <property type="match status" value="1"/>
</dbReference>
<keyword evidence="4" id="KW-0068">Autocatalytic cleavage</keyword>
<keyword evidence="2" id="KW-0645">Protease</keyword>
<feature type="active site" description="Nucleophile" evidence="6">
    <location>
        <position position="183"/>
    </location>
</feature>
<dbReference type="AlphaFoldDB" id="A0A9W7CGQ4"/>
<dbReference type="Pfam" id="PF01112">
    <property type="entry name" value="Asparaginase_2"/>
    <property type="match status" value="1"/>
</dbReference>
<comment type="catalytic activity">
    <reaction evidence="5">
        <text>L-asparagine + H2O = L-aspartate + NH4(+)</text>
        <dbReference type="Rhea" id="RHEA:21016"/>
        <dbReference type="ChEBI" id="CHEBI:15377"/>
        <dbReference type="ChEBI" id="CHEBI:28938"/>
        <dbReference type="ChEBI" id="CHEBI:29991"/>
        <dbReference type="ChEBI" id="CHEBI:58048"/>
        <dbReference type="EC" id="3.5.1.1"/>
    </reaction>
</comment>
<evidence type="ECO:0008006" key="11">
    <source>
        <dbReference type="Google" id="ProtNLM"/>
    </source>
</evidence>
<dbReference type="Proteomes" id="UP001165160">
    <property type="component" value="Unassembled WGS sequence"/>
</dbReference>
<evidence type="ECO:0000256" key="6">
    <source>
        <dbReference type="PIRSR" id="PIRSR600246-1"/>
    </source>
</evidence>
<evidence type="ECO:0000256" key="5">
    <source>
        <dbReference type="ARBA" id="ARBA00049366"/>
    </source>
</evidence>
<evidence type="ECO:0000256" key="8">
    <source>
        <dbReference type="PIRSR" id="PIRSR600246-3"/>
    </source>
</evidence>
<dbReference type="GO" id="GO:0008798">
    <property type="term" value="F:beta-aspartyl-peptidase activity"/>
    <property type="evidence" value="ECO:0007669"/>
    <property type="project" value="UniProtKB-EC"/>
</dbReference>
<name>A0A9W7CGQ4_9STRA</name>
<dbReference type="InterPro" id="IPR033844">
    <property type="entry name" value="ASRGL1_meta"/>
</dbReference>
<feature type="site" description="Cleavage; by autolysis" evidence="8">
    <location>
        <begin position="182"/>
        <end position="183"/>
    </location>
</feature>
<evidence type="ECO:0000256" key="7">
    <source>
        <dbReference type="PIRSR" id="PIRSR600246-2"/>
    </source>
</evidence>
<evidence type="ECO:0000256" key="3">
    <source>
        <dbReference type="ARBA" id="ARBA00022801"/>
    </source>
</evidence>
<keyword evidence="3" id="KW-0378">Hydrolase</keyword>
<dbReference type="EMBL" id="BRXX01000315">
    <property type="protein sequence ID" value="GMI04321.1"/>
    <property type="molecule type" value="Genomic_DNA"/>
</dbReference>
<organism evidence="9 10">
    <name type="scientific">Triparma verrucosa</name>
    <dbReference type="NCBI Taxonomy" id="1606542"/>
    <lineage>
        <taxon>Eukaryota</taxon>
        <taxon>Sar</taxon>
        <taxon>Stramenopiles</taxon>
        <taxon>Ochrophyta</taxon>
        <taxon>Bolidophyceae</taxon>
        <taxon>Parmales</taxon>
        <taxon>Triparmaceae</taxon>
        <taxon>Triparma</taxon>
    </lineage>
</organism>
<feature type="binding site" evidence="7">
    <location>
        <begin position="234"/>
        <end position="237"/>
    </location>
    <ligand>
        <name>substrate</name>
    </ligand>
</feature>
<comment type="caution">
    <text evidence="9">The sequence shown here is derived from an EMBL/GenBank/DDBJ whole genome shotgun (WGS) entry which is preliminary data.</text>
</comment>
<dbReference type="InterPro" id="IPR029055">
    <property type="entry name" value="Ntn_hydrolases_N"/>
</dbReference>
<dbReference type="CDD" id="cd04702">
    <property type="entry name" value="ASRGL1_like"/>
    <property type="match status" value="1"/>
</dbReference>
<proteinExistence type="predicted"/>
<evidence type="ECO:0000313" key="9">
    <source>
        <dbReference type="EMBL" id="GMI04321.1"/>
    </source>
</evidence>
<dbReference type="FunFam" id="3.60.20.30:FF:000001">
    <property type="entry name" value="Isoaspartyl peptidase/L-asparaginase"/>
    <property type="match status" value="1"/>
</dbReference>
<dbReference type="InterPro" id="IPR000246">
    <property type="entry name" value="Peptidase_T2"/>
</dbReference>
<comment type="catalytic activity">
    <reaction evidence="1">
        <text>Cleavage of a beta-linked Asp residue from the N-terminus of a polypeptide.</text>
        <dbReference type="EC" id="3.4.19.5"/>
    </reaction>
</comment>
<feature type="binding site" evidence="7">
    <location>
        <begin position="211"/>
        <end position="214"/>
    </location>
    <ligand>
        <name>substrate</name>
    </ligand>
</feature>
<accession>A0A9W7CGQ4</accession>
<evidence type="ECO:0000313" key="10">
    <source>
        <dbReference type="Proteomes" id="UP001165160"/>
    </source>
</evidence>
<dbReference type="GO" id="GO:0004067">
    <property type="term" value="F:asparaginase activity"/>
    <property type="evidence" value="ECO:0007669"/>
    <property type="project" value="UniProtKB-EC"/>
</dbReference>
<dbReference type="SUPFAM" id="SSF56235">
    <property type="entry name" value="N-terminal nucleophile aminohydrolases (Ntn hydrolases)"/>
    <property type="match status" value="1"/>
</dbReference>
<dbReference type="GO" id="GO:0005737">
    <property type="term" value="C:cytoplasm"/>
    <property type="evidence" value="ECO:0007669"/>
    <property type="project" value="TreeGrafter"/>
</dbReference>
<dbReference type="GO" id="GO:0033345">
    <property type="term" value="P:L-asparagine catabolic process via L-aspartate"/>
    <property type="evidence" value="ECO:0007669"/>
    <property type="project" value="TreeGrafter"/>
</dbReference>
<evidence type="ECO:0000256" key="2">
    <source>
        <dbReference type="ARBA" id="ARBA00022670"/>
    </source>
</evidence>
<reference evidence="10" key="1">
    <citation type="journal article" date="2023" name="Commun. Biol.">
        <title>Genome analysis of Parmales, the sister group of diatoms, reveals the evolutionary specialization of diatoms from phago-mixotrophs to photoautotrophs.</title>
        <authorList>
            <person name="Ban H."/>
            <person name="Sato S."/>
            <person name="Yoshikawa S."/>
            <person name="Yamada K."/>
            <person name="Nakamura Y."/>
            <person name="Ichinomiya M."/>
            <person name="Sato N."/>
            <person name="Blanc-Mathieu R."/>
            <person name="Endo H."/>
            <person name="Kuwata A."/>
            <person name="Ogata H."/>
        </authorList>
    </citation>
    <scope>NUCLEOTIDE SEQUENCE [LARGE SCALE GENOMIC DNA]</scope>
    <source>
        <strain evidence="10">NIES 3699</strain>
    </source>
</reference>
<dbReference type="Gene3D" id="3.60.20.30">
    <property type="entry name" value="(Glycosyl)asparaginase"/>
    <property type="match status" value="1"/>
</dbReference>
<evidence type="ECO:0000256" key="1">
    <source>
        <dbReference type="ARBA" id="ARBA00000306"/>
    </source>
</evidence>
<dbReference type="GO" id="GO:0006508">
    <property type="term" value="P:proteolysis"/>
    <property type="evidence" value="ECO:0007669"/>
    <property type="project" value="UniProtKB-KW"/>
</dbReference>
<gene>
    <name evidence="9" type="ORF">TrVE_jg9454</name>
</gene>
<dbReference type="PANTHER" id="PTHR10188">
    <property type="entry name" value="L-ASPARAGINASE"/>
    <property type="match status" value="1"/>
</dbReference>
<protein>
    <recommendedName>
        <fullName evidence="11">Asparaginase</fullName>
    </recommendedName>
</protein>
<keyword evidence="10" id="KW-1185">Reference proteome</keyword>
<evidence type="ECO:0000256" key="4">
    <source>
        <dbReference type="ARBA" id="ARBA00022813"/>
    </source>
</evidence>
<sequence>MPQTLNFPTPPPFIIIHGGAWDIPSPLMDLSVVGVEIAAREGLTILLNGGTALDAVEVSVQSMESDPVFDAGYGSALTRSGAVEMDAIICSGVSENFGAVACLTKCKSAVKVARKVMEDSEHTMFVGEGADDFGKLKCPEDVVGGEELISEYAREHWERFKDYKGPVNELFNKGEEQKHPGDTVGAVAVDKFGNFASATSTGGIPFCEGGRVGDSPLPGCGADADNEVGACSTTGHGESLSRVKASRRVMEKMENGATPGDAAEAVLERMLKVTGGRGGIIVAKANGGGVGFSFSTVKMPWAVGCEEWGDKIESGILPNGKK</sequence>